<reference evidence="1" key="2">
    <citation type="submission" date="2024-07" db="EMBL/GenBank/DDBJ databases">
        <title>A complete genome sequence for Pseudomonas syringae CC1417.</title>
        <authorList>
            <person name="Baltrus D.A."/>
        </authorList>
    </citation>
    <scope>NUCLEOTIDE SEQUENCE</scope>
    <source>
        <strain evidence="1">CC1417</strain>
    </source>
</reference>
<proteinExistence type="predicted"/>
<protein>
    <submittedName>
        <fullName evidence="1">Uncharacterized protein</fullName>
    </submittedName>
</protein>
<dbReference type="AlphaFoldDB" id="A0AAU8LGZ3"/>
<name>A0AAU8LGZ3_PSESX</name>
<organism evidence="1">
    <name type="scientific">Pseudomonas syringae CC1417</name>
    <dbReference type="NCBI Taxonomy" id="1357272"/>
    <lineage>
        <taxon>Bacteria</taxon>
        <taxon>Pseudomonadati</taxon>
        <taxon>Pseudomonadota</taxon>
        <taxon>Gammaproteobacteria</taxon>
        <taxon>Pseudomonadales</taxon>
        <taxon>Pseudomonadaceae</taxon>
        <taxon>Pseudomonas</taxon>
        <taxon>Pseudomonas syringae</taxon>
    </lineage>
</organism>
<accession>A0AAU8LGZ3</accession>
<evidence type="ECO:0000313" key="1">
    <source>
        <dbReference type="EMBL" id="XCN67452.1"/>
    </source>
</evidence>
<dbReference type="RefSeq" id="WP_024685044.1">
    <property type="nucleotide sequence ID" value="NZ_CP159362.1"/>
</dbReference>
<dbReference type="EMBL" id="CP159362">
    <property type="protein sequence ID" value="XCN67452.1"/>
    <property type="molecule type" value="Genomic_DNA"/>
</dbReference>
<sequence>MASLEELRQGLAVHMREPGFYVAAVVGVDNHASQKVAARTQCNTPDAIDGQRIWFTCTALHQTDGLK</sequence>
<gene>
    <name evidence="1" type="ORF">N011_23730</name>
</gene>
<reference evidence="1" key="1">
    <citation type="journal article" date="2014" name="Genome Announc.">
        <title>Draft Genome Sequences of a Phylogenetically Diverse Suite of Pseudomonas syringae Strains from Multiple Source Populations.</title>
        <authorList>
            <person name="Baltrus D.A."/>
            <person name="Yourstone S."/>
            <person name="Lind A."/>
            <person name="Guilbaud C."/>
            <person name="Sands D.C."/>
            <person name="Jones C.D."/>
            <person name="Morris C.E."/>
            <person name="Dangl J.L."/>
        </authorList>
    </citation>
    <scope>NUCLEOTIDE SEQUENCE</scope>
    <source>
        <strain evidence="1">CC1417</strain>
    </source>
</reference>